<evidence type="ECO:0000313" key="2">
    <source>
        <dbReference type="Proteomes" id="UP000000657"/>
    </source>
</evidence>
<proteinExistence type="predicted"/>
<keyword evidence="2" id="KW-1185">Reference proteome</keyword>
<gene>
    <name evidence="1" type="ordered locus">FRAAL3353</name>
</gene>
<dbReference type="Proteomes" id="UP000000657">
    <property type="component" value="Chromosome"/>
</dbReference>
<protein>
    <submittedName>
        <fullName evidence="1">Uncharacterized protein</fullName>
    </submittedName>
</protein>
<evidence type="ECO:0000313" key="1">
    <source>
        <dbReference type="EMBL" id="CAJ61997.1"/>
    </source>
</evidence>
<accession>Q0RKG1</accession>
<dbReference type="HOGENOM" id="CLU_2568851_0_0_11"/>
<name>Q0RKG1_FRAAA</name>
<dbReference type="KEGG" id="fal:FRAAL3353"/>
<dbReference type="EMBL" id="CT573213">
    <property type="protein sequence ID" value="CAJ61997.1"/>
    <property type="molecule type" value="Genomic_DNA"/>
</dbReference>
<organism evidence="1 2">
    <name type="scientific">Frankia alni (strain DSM 45986 / CECT 9034 / ACN14a)</name>
    <dbReference type="NCBI Taxonomy" id="326424"/>
    <lineage>
        <taxon>Bacteria</taxon>
        <taxon>Bacillati</taxon>
        <taxon>Actinomycetota</taxon>
        <taxon>Actinomycetes</taxon>
        <taxon>Frankiales</taxon>
        <taxon>Frankiaceae</taxon>
        <taxon>Frankia</taxon>
    </lineage>
</organism>
<reference evidence="1 2" key="1">
    <citation type="journal article" date="2007" name="Genome Res.">
        <title>Genome characteristics of facultatively symbiotic Frankia sp. strains reflect host range and host plant biogeography.</title>
        <authorList>
            <person name="Normand P."/>
            <person name="Lapierre P."/>
            <person name="Tisa L.S."/>
            <person name="Gogarten J.P."/>
            <person name="Alloisio N."/>
            <person name="Bagnarol E."/>
            <person name="Bassi C.A."/>
            <person name="Berry A.M."/>
            <person name="Bickhart D.M."/>
            <person name="Choisne N."/>
            <person name="Couloux A."/>
            <person name="Cournoyer B."/>
            <person name="Cruveiller S."/>
            <person name="Daubin V."/>
            <person name="Demange N."/>
            <person name="Francino M.P."/>
            <person name="Goltsman E."/>
            <person name="Huang Y."/>
            <person name="Kopp O.R."/>
            <person name="Labarre L."/>
            <person name="Lapidus A."/>
            <person name="Lavire C."/>
            <person name="Marechal J."/>
            <person name="Martinez M."/>
            <person name="Mastronunzio J.E."/>
            <person name="Mullin B.C."/>
            <person name="Niemann J."/>
            <person name="Pujic P."/>
            <person name="Rawnsley T."/>
            <person name="Rouy Z."/>
            <person name="Schenowitz C."/>
            <person name="Sellstedt A."/>
            <person name="Tavares F."/>
            <person name="Tomkins J.P."/>
            <person name="Vallenet D."/>
            <person name="Valverde C."/>
            <person name="Wall L.G."/>
            <person name="Wang Y."/>
            <person name="Medigue C."/>
            <person name="Benson D.R."/>
        </authorList>
    </citation>
    <scope>NUCLEOTIDE SEQUENCE [LARGE SCALE GENOMIC DNA]</scope>
    <source>
        <strain evidence="2">DSM 45986 / CECT 9034 / ACN14a</strain>
    </source>
</reference>
<dbReference type="AlphaFoldDB" id="Q0RKG1"/>
<sequence>MARFPAGRTAEITAERRSWNRAGRPGALAENRRIGKRSLEIDAICRRFCCDAVASGDIYRNDSLGTRRRQARLFPRNCPEQ</sequence>